<evidence type="ECO:0000259" key="1">
    <source>
        <dbReference type="Pfam" id="PF00656"/>
    </source>
</evidence>
<dbReference type="EMBL" id="AOEX01000016">
    <property type="protein sequence ID" value="EME66853.1"/>
    <property type="molecule type" value="Genomic_DNA"/>
</dbReference>
<feature type="domain" description="Peptidase C14 caspase" evidence="1">
    <location>
        <begin position="7"/>
        <end position="275"/>
    </location>
</feature>
<dbReference type="Proteomes" id="UP000011731">
    <property type="component" value="Unassembled WGS sequence"/>
</dbReference>
<dbReference type="PANTHER" id="PTHR48104:SF30">
    <property type="entry name" value="METACASPASE-1"/>
    <property type="match status" value="1"/>
</dbReference>
<reference evidence="2 3" key="1">
    <citation type="journal article" date="2013" name="Genome Announc.">
        <title>Draft Genome Sequence of Rhodococcus ruber Strain BKS 20-38.</title>
        <authorList>
            <person name="Bala M."/>
            <person name="Kumar S."/>
            <person name="Raghava G.P."/>
            <person name="Mayilraj S."/>
        </authorList>
    </citation>
    <scope>NUCLEOTIDE SEQUENCE [LARGE SCALE GENOMIC DNA]</scope>
    <source>
        <strain evidence="2 3">BKS 20-38</strain>
    </source>
</reference>
<name>M3A1J6_9NOCA</name>
<dbReference type="AlphaFoldDB" id="M3A1J6"/>
<dbReference type="Pfam" id="PF00656">
    <property type="entry name" value="Peptidase_C14"/>
    <property type="match status" value="1"/>
</dbReference>
<dbReference type="GO" id="GO:0006508">
    <property type="term" value="P:proteolysis"/>
    <property type="evidence" value="ECO:0007669"/>
    <property type="project" value="InterPro"/>
</dbReference>
<dbReference type="InterPro" id="IPR029030">
    <property type="entry name" value="Caspase-like_dom_sf"/>
</dbReference>
<dbReference type="GO" id="GO:0005737">
    <property type="term" value="C:cytoplasm"/>
    <property type="evidence" value="ECO:0007669"/>
    <property type="project" value="TreeGrafter"/>
</dbReference>
<dbReference type="PATRIC" id="fig|1278076.4.peg.604"/>
<sequence length="350" mass="37052">MSTGFALHIGLDNVDPLAYAGWDGALDGAENDATAMAALTGAVGFKRCVLLSSRATSTAVFAALRSAATQLVAGDICVVTYAGHGGQMPTSDSEEADRLDETWLLFDREVLDDEIHQALTAFAAGVRVVVVSDSCHSGTVIREFYRQVLENSAKARASYSDVAARHRAPAARSSARTFAVRAVPAQEQARAVAAQRDRYLRIRQRTPRPAEGDVSAAVLLMAACQDNQAAMETDGHGTFTAALLDVWNDGGFTGDYRKFHERIRASMPPTQTPNLLTLGRDVAGFLLQVPLTIASPASPLGTSSSPQASPLAAPDRARTFRVEVAIEGDAAAAPEALRTFIAQALRPADG</sequence>
<dbReference type="InterPro" id="IPR011600">
    <property type="entry name" value="Pept_C14_caspase"/>
</dbReference>
<gene>
    <name evidence="2" type="ORF">G352_02914</name>
</gene>
<evidence type="ECO:0000313" key="3">
    <source>
        <dbReference type="Proteomes" id="UP000011731"/>
    </source>
</evidence>
<proteinExistence type="predicted"/>
<dbReference type="InterPro" id="IPR050452">
    <property type="entry name" value="Metacaspase"/>
</dbReference>
<dbReference type="GO" id="GO:0004197">
    <property type="term" value="F:cysteine-type endopeptidase activity"/>
    <property type="evidence" value="ECO:0007669"/>
    <property type="project" value="InterPro"/>
</dbReference>
<dbReference type="Gene3D" id="3.40.50.1460">
    <property type="match status" value="1"/>
</dbReference>
<dbReference type="SUPFAM" id="SSF52129">
    <property type="entry name" value="Caspase-like"/>
    <property type="match status" value="1"/>
</dbReference>
<protein>
    <submittedName>
        <fullName evidence="2">Peptidase C14, caspase catalytic subunit p20</fullName>
    </submittedName>
</protein>
<keyword evidence="3" id="KW-1185">Reference proteome</keyword>
<comment type="caution">
    <text evidence="2">The sequence shown here is derived from an EMBL/GenBank/DDBJ whole genome shotgun (WGS) entry which is preliminary data.</text>
</comment>
<organism evidence="2 3">
    <name type="scientific">Rhodococcus ruber BKS 20-38</name>
    <dbReference type="NCBI Taxonomy" id="1278076"/>
    <lineage>
        <taxon>Bacteria</taxon>
        <taxon>Bacillati</taxon>
        <taxon>Actinomycetota</taxon>
        <taxon>Actinomycetes</taxon>
        <taxon>Mycobacteriales</taxon>
        <taxon>Nocardiaceae</taxon>
        <taxon>Rhodococcus</taxon>
    </lineage>
</organism>
<accession>M3A1J6</accession>
<evidence type="ECO:0000313" key="2">
    <source>
        <dbReference type="EMBL" id="EME66853.1"/>
    </source>
</evidence>
<dbReference type="PANTHER" id="PTHR48104">
    <property type="entry name" value="METACASPASE-4"/>
    <property type="match status" value="1"/>
</dbReference>